<keyword evidence="4" id="KW-0677">Repeat</keyword>
<name>A0A024TFK0_9STRA</name>
<feature type="compositionally biased region" description="Acidic residues" evidence="10">
    <location>
        <begin position="1436"/>
        <end position="1467"/>
    </location>
</feature>
<keyword evidence="5 9" id="KW-0175">Coiled coil</keyword>
<gene>
    <name evidence="12" type="ORF">H310_13525</name>
</gene>
<dbReference type="InterPro" id="IPR055439">
    <property type="entry name" value="Beta-prop_EML_1st"/>
</dbReference>
<keyword evidence="3 8" id="KW-0853">WD repeat</keyword>
<evidence type="ECO:0000256" key="8">
    <source>
        <dbReference type="PROSITE-ProRule" id="PRU00221"/>
    </source>
</evidence>
<dbReference type="Pfam" id="PF25828">
    <property type="entry name" value="CC_Cfap43"/>
    <property type="match status" value="1"/>
</dbReference>
<organism evidence="12">
    <name type="scientific">Aphanomyces invadans</name>
    <dbReference type="NCBI Taxonomy" id="157072"/>
    <lineage>
        <taxon>Eukaryota</taxon>
        <taxon>Sar</taxon>
        <taxon>Stramenopiles</taxon>
        <taxon>Oomycota</taxon>
        <taxon>Saprolegniomycetes</taxon>
        <taxon>Saprolegniales</taxon>
        <taxon>Verrucalvaceae</taxon>
        <taxon>Aphanomyces</taxon>
    </lineage>
</organism>
<evidence type="ECO:0000256" key="2">
    <source>
        <dbReference type="ARBA" id="ARBA00022490"/>
    </source>
</evidence>
<evidence type="ECO:0000256" key="10">
    <source>
        <dbReference type="SAM" id="MobiDB-lite"/>
    </source>
</evidence>
<evidence type="ECO:0000256" key="6">
    <source>
        <dbReference type="ARBA" id="ARBA00023212"/>
    </source>
</evidence>
<proteinExistence type="predicted"/>
<feature type="coiled-coil region" evidence="9">
    <location>
        <begin position="1592"/>
        <end position="1619"/>
    </location>
</feature>
<dbReference type="VEuPathDB" id="FungiDB:H310_13525"/>
<dbReference type="PROSITE" id="PS50294">
    <property type="entry name" value="WD_REPEATS_REGION"/>
    <property type="match status" value="2"/>
</dbReference>
<dbReference type="eggNOG" id="KOG2106">
    <property type="taxonomic scope" value="Eukaryota"/>
</dbReference>
<dbReference type="Gene3D" id="2.130.10.10">
    <property type="entry name" value="YVTN repeat-like/Quinoprotein amine dehydrogenase"/>
    <property type="match status" value="2"/>
</dbReference>
<feature type="domain" description="EML-like first beta-propeller" evidence="11">
    <location>
        <begin position="95"/>
        <end position="312"/>
    </location>
</feature>
<feature type="repeat" description="WD" evidence="8">
    <location>
        <begin position="271"/>
        <end position="302"/>
    </location>
</feature>
<evidence type="ECO:0000256" key="1">
    <source>
        <dbReference type="ARBA" id="ARBA00004430"/>
    </source>
</evidence>
<evidence type="ECO:0000256" key="3">
    <source>
        <dbReference type="ARBA" id="ARBA00022574"/>
    </source>
</evidence>
<dbReference type="SUPFAM" id="SSF50998">
    <property type="entry name" value="Quinoprotein alcohol dehydrogenase-like"/>
    <property type="match status" value="1"/>
</dbReference>
<sequence length="1787" mass="200478">MPGNDADGAATAPRVLDENFFYPLEELCRPQLEGELSRDLVAFSAMRGFEAKKRNNLHYLDDSTILTSAGNTAQLIDVPTMKTKYVFGLCGGGVGAIAVHPSKGFFAVGDKGSKPTIAIYVYPSLKVFRVLRHGTERAYCSLRFSNDGSKLASVGASPDFLLTVWNWRDEQTILRCKAFGQEVFNVQFAPNDGGFLTTSGTGHIRFWKMASTFTGLKLQGDIAKFGKSELSDIEAFCVLPDKKVLSSTERGALLLWDGNFIKCEIVTYNRQRAHKGPIHVVQYEPEWNQILTAGSDGMMKWWHFPEIDQADVKEDDSVAEVIPKDEFCVTVKSPHHATTVADIRGVIRGHDHYLIQDGNGMLLRLDLDTKQVTHLLEGHAGAITGLATSPIEHIAATCGSDGTVRCWNYLASACMFTQRFNAPATALTFAPTSHDPTGRTVAVAFHDGVVRVLDCGHSSWQRLHVIKPHSQPIACMAYSPNGKYFVTASQDHTLFIFASSASKYEPVGFKTFADNECVRHLSWRWDSTALLVTCANGVIGEIDMPTVSDTERATYELELPTKTFVFRRVRKLNTEELVALASDSSVDAVKPTSYNPTPVSTAISFGEVEVGLGLSPPVLAAMYCCSSVNCFLVSVGGIHAGALYKCDWSSPFPLGAYPDDALGAAQTLTLSHSKKYVLAGNVNGKVHLRSRALPYGALTWELHDQGTNGTACVAMSFDDNVVLSGGSDGQLSIVRVHPAKLDLAAERLSQQFDFVLSEAKRTYQVAHDRMAAQNDVRAADEPVASVYMTNPVYVGAKAYVAFMESYRIVDPETHHGVVRLLEACEPTAFPRITAVSVDPNAPDDRPRVKEAADITHKEAYTIQDAKLKLEADIRANSALAKKARTRGIIAEMREQFAKLQELDARNEPLARLDDRQWNIDPEYLTMLMANGDKQCDEVRKEMAYAYEQSELLLQKMRNKYVGNLAVELITLHGFQNGLHVQSFRTTRMGDELQERLRVIHLELQEQAKNAKLTTEKQTVLDFIHKPKAEVADDDPIGLSEEPSKLRRQSMVRGDVHGTADDAKASSHRFDYRKKMRAERKARTLAWEHKKPKEEADDPRDVAAIAFASTHMEDYKLKTSANYVVPEDQRVNAMKKRKQMALLEEKMYEVAMAFNAKLLELRDLKLRLMEQIQDDNTAIKALDAESAALSTATSSDNVPHMPPPLPLFEPHMDLREWPEQRECVLDAHIDEYEKKGTVTAALALPAEFSLGDKARSTKASSPHVSVHPVLALPPAPPQYERSPLEDEETRIKCMELQRQRRALSAKIVHAVQTFDDAIYRLRREKLKLDIALKKGEIKLMTRLGELVLLEQFESKENLLVSKLEKCKTDKAQVVRELTDCSDQLASKRKDMEEWQRNESTVQGEFVSLVGLSHPCFGVLQKIFKKRLKRQKKRSSEDDADDEDDESDDEYNSNDDDDDDDNDSNEEEMCPTGCDMALYEKVLALREKKADTDDAMSDISKAIEDLKRSNDRQIQKQRQIDKELTATEQDIQAFQTEKQMRFNELDVIVALSKHQLRCLQPKDAATAEAAGTDPNALYLPETVDNALVFNHSVVDRLAHRIVTLQDENKSLRQVFRDLHKQQSQLLRDKTRQHELIDEVNEKCNQLQLLKFGRLIDIELLDKACDTGNLNELKSKVRSKELHGEKQMTDAKGEQQRLKMEILKATEENTRLLTEIAMLSERQFGLEKELNQADVNNTLVDDGAQLEKEMHERKKLVELVKLQSREIDALKQEVLMLRGKKGRVHGTTHH</sequence>
<evidence type="ECO:0000256" key="4">
    <source>
        <dbReference type="ARBA" id="ARBA00022737"/>
    </source>
</evidence>
<dbReference type="InterPro" id="IPR011047">
    <property type="entry name" value="Quinoprotein_ADH-like_sf"/>
</dbReference>
<protein>
    <recommendedName>
        <fullName evidence="11">EML-like first beta-propeller domain-containing protein</fullName>
    </recommendedName>
</protein>
<dbReference type="InterPro" id="IPR015943">
    <property type="entry name" value="WD40/YVTN_repeat-like_dom_sf"/>
</dbReference>
<dbReference type="GO" id="GO:0005930">
    <property type="term" value="C:axoneme"/>
    <property type="evidence" value="ECO:0007669"/>
    <property type="project" value="UniProtKB-SubCell"/>
</dbReference>
<dbReference type="RefSeq" id="XP_008879294.1">
    <property type="nucleotide sequence ID" value="XM_008881072.1"/>
</dbReference>
<dbReference type="InterPro" id="IPR001680">
    <property type="entry name" value="WD40_rpt"/>
</dbReference>
<dbReference type="InterPro" id="IPR036322">
    <property type="entry name" value="WD40_repeat_dom_sf"/>
</dbReference>
<dbReference type="GeneID" id="20090575"/>
<evidence type="ECO:0000259" key="11">
    <source>
        <dbReference type="Pfam" id="PF23409"/>
    </source>
</evidence>
<dbReference type="SUPFAM" id="SSF50978">
    <property type="entry name" value="WD40 repeat-like"/>
    <property type="match status" value="1"/>
</dbReference>
<evidence type="ECO:0000256" key="7">
    <source>
        <dbReference type="ARBA" id="ARBA00023273"/>
    </source>
</evidence>
<accession>A0A024TFK0</accession>
<feature type="region of interest" description="Disordered" evidence="10">
    <location>
        <begin position="1429"/>
        <end position="1469"/>
    </location>
</feature>
<dbReference type="EMBL" id="KI914003">
    <property type="protein sequence ID" value="ETV92132.1"/>
    <property type="molecule type" value="Genomic_DNA"/>
</dbReference>
<dbReference type="PANTHER" id="PTHR14885:SF3">
    <property type="entry name" value="CILIA- AND FLAGELLA-ASSOCIATED PROTEIN 44"/>
    <property type="match status" value="1"/>
</dbReference>
<feature type="coiled-coil region" evidence="9">
    <location>
        <begin position="1685"/>
        <end position="1719"/>
    </location>
</feature>
<dbReference type="SMART" id="SM00320">
    <property type="entry name" value="WD40"/>
    <property type="match status" value="9"/>
</dbReference>
<comment type="subcellular location">
    <subcellularLocation>
        <location evidence="1">Cytoplasm</location>
        <location evidence="1">Cytoskeleton</location>
        <location evidence="1">Cilium axoneme</location>
    </subcellularLocation>
</comment>
<evidence type="ECO:0000256" key="5">
    <source>
        <dbReference type="ARBA" id="ARBA00023054"/>
    </source>
</evidence>
<keyword evidence="2" id="KW-0963">Cytoplasm</keyword>
<evidence type="ECO:0000256" key="9">
    <source>
        <dbReference type="SAM" id="Coils"/>
    </source>
</evidence>
<keyword evidence="7" id="KW-0966">Cell projection</keyword>
<feature type="repeat" description="WD" evidence="8">
    <location>
        <begin position="376"/>
        <end position="417"/>
    </location>
</feature>
<dbReference type="PANTHER" id="PTHR14885">
    <property type="entry name" value="CILIA- AND FLAGELLA-ASSOCIATED PROTEIN 43-RELATED"/>
    <property type="match status" value="1"/>
</dbReference>
<feature type="repeat" description="WD" evidence="8">
    <location>
        <begin position="466"/>
        <end position="497"/>
    </location>
</feature>
<dbReference type="OrthoDB" id="1935234at2759"/>
<dbReference type="PROSITE" id="PS50082">
    <property type="entry name" value="WD_REPEATS_2"/>
    <property type="match status" value="3"/>
</dbReference>
<dbReference type="Pfam" id="PF23409">
    <property type="entry name" value="Beta-prop_EML"/>
    <property type="match status" value="1"/>
</dbReference>
<evidence type="ECO:0000313" key="12">
    <source>
        <dbReference type="EMBL" id="ETV92132.1"/>
    </source>
</evidence>
<keyword evidence="6" id="KW-0206">Cytoskeleton</keyword>
<reference evidence="12" key="1">
    <citation type="submission" date="2013-12" db="EMBL/GenBank/DDBJ databases">
        <title>The Genome Sequence of Aphanomyces invadans NJM9701.</title>
        <authorList>
            <consortium name="The Broad Institute Genomics Platform"/>
            <person name="Russ C."/>
            <person name="Tyler B."/>
            <person name="van West P."/>
            <person name="Dieguez-Uribeondo J."/>
            <person name="Young S.K."/>
            <person name="Zeng Q."/>
            <person name="Gargeya S."/>
            <person name="Fitzgerald M."/>
            <person name="Abouelleil A."/>
            <person name="Alvarado L."/>
            <person name="Chapman S.B."/>
            <person name="Gainer-Dewar J."/>
            <person name="Goldberg J."/>
            <person name="Griggs A."/>
            <person name="Gujja S."/>
            <person name="Hansen M."/>
            <person name="Howarth C."/>
            <person name="Imamovic A."/>
            <person name="Ireland A."/>
            <person name="Larimer J."/>
            <person name="McCowan C."/>
            <person name="Murphy C."/>
            <person name="Pearson M."/>
            <person name="Poon T.W."/>
            <person name="Priest M."/>
            <person name="Roberts A."/>
            <person name="Saif S."/>
            <person name="Shea T."/>
            <person name="Sykes S."/>
            <person name="Wortman J."/>
            <person name="Nusbaum C."/>
            <person name="Birren B."/>
        </authorList>
    </citation>
    <scope>NUCLEOTIDE SEQUENCE [LARGE SCALE GENOMIC DNA]</scope>
    <source>
        <strain evidence="12">NJM9701</strain>
    </source>
</reference>
<dbReference type="Pfam" id="PF00400">
    <property type="entry name" value="WD40"/>
    <property type="match status" value="2"/>
</dbReference>
<dbReference type="STRING" id="157072.A0A024TFK0"/>